<dbReference type="EMBL" id="OR343188">
    <property type="protein sequence ID" value="WNL49619.1"/>
    <property type="molecule type" value="Genomic_DNA"/>
</dbReference>
<proteinExistence type="predicted"/>
<sequence length="96" mass="11346">MSKKEYCVKECVRANNRKIAKIKGTWDIAELIHRNSHTHRICEAKCDNFRNGSAYIQCEKREWRKCDQSVEECDKFVTKICDDDSLVRISKALFYP</sequence>
<name>A0AA96IYL3_9VIRU</name>
<organism evidence="1">
    <name type="scientific">Marseillevirus sp</name>
    <dbReference type="NCBI Taxonomy" id="2809551"/>
    <lineage>
        <taxon>Viruses</taxon>
        <taxon>Varidnaviria</taxon>
        <taxon>Bamfordvirae</taxon>
        <taxon>Nucleocytoviricota</taxon>
        <taxon>Megaviricetes</taxon>
        <taxon>Pimascovirales</taxon>
        <taxon>Pimascovirales incertae sedis</taxon>
        <taxon>Marseilleviridae</taxon>
        <taxon>Marseillevirus</taxon>
    </lineage>
</organism>
<reference evidence="1" key="1">
    <citation type="submission" date="2023-07" db="EMBL/GenBank/DDBJ databases">
        <authorList>
            <person name="Xia Y."/>
        </authorList>
    </citation>
    <scope>NUCLEOTIDE SEQUENCE</scope>
    <source>
        <strain evidence="1">F</strain>
    </source>
</reference>
<evidence type="ECO:0000313" key="1">
    <source>
        <dbReference type="EMBL" id="WNL49619.1"/>
    </source>
</evidence>
<protein>
    <submittedName>
        <fullName evidence="1">Uncharacterized protein</fullName>
    </submittedName>
</protein>
<gene>
    <name evidence="1" type="ORF">MarFTMF_103</name>
</gene>
<accession>A0AA96IYL3</accession>